<dbReference type="InterPro" id="IPR025322">
    <property type="entry name" value="PADRE_dom"/>
</dbReference>
<keyword evidence="3" id="KW-1185">Reference proteome</keyword>
<reference evidence="3" key="1">
    <citation type="journal article" date="2024" name="IScience">
        <title>Strigolactones Initiate the Formation of Haustorium-like Structures in Castilleja.</title>
        <authorList>
            <person name="Buerger M."/>
            <person name="Peterson D."/>
            <person name="Chory J."/>
        </authorList>
    </citation>
    <scope>NUCLEOTIDE SEQUENCE [LARGE SCALE GENOMIC DNA]</scope>
</reference>
<evidence type="ECO:0000313" key="2">
    <source>
        <dbReference type="EMBL" id="KAL3615732.1"/>
    </source>
</evidence>
<comment type="caution">
    <text evidence="2">The sequence shown here is derived from an EMBL/GenBank/DDBJ whole genome shotgun (WGS) entry which is preliminary data.</text>
</comment>
<dbReference type="Pfam" id="PF14009">
    <property type="entry name" value="PADRE"/>
    <property type="match status" value="1"/>
</dbReference>
<evidence type="ECO:0000256" key="1">
    <source>
        <dbReference type="SAM" id="MobiDB-lite"/>
    </source>
</evidence>
<dbReference type="Proteomes" id="UP001632038">
    <property type="component" value="Unassembled WGS sequence"/>
</dbReference>
<dbReference type="PANTHER" id="PTHR33148:SF41">
    <property type="entry name" value="DUF4228 DOMAIN PROTEIN"/>
    <property type="match status" value="1"/>
</dbReference>
<evidence type="ECO:0000313" key="3">
    <source>
        <dbReference type="Proteomes" id="UP001632038"/>
    </source>
</evidence>
<organism evidence="2 3">
    <name type="scientific">Castilleja foliolosa</name>
    <dbReference type="NCBI Taxonomy" id="1961234"/>
    <lineage>
        <taxon>Eukaryota</taxon>
        <taxon>Viridiplantae</taxon>
        <taxon>Streptophyta</taxon>
        <taxon>Embryophyta</taxon>
        <taxon>Tracheophyta</taxon>
        <taxon>Spermatophyta</taxon>
        <taxon>Magnoliopsida</taxon>
        <taxon>eudicotyledons</taxon>
        <taxon>Gunneridae</taxon>
        <taxon>Pentapetalae</taxon>
        <taxon>asterids</taxon>
        <taxon>lamiids</taxon>
        <taxon>Lamiales</taxon>
        <taxon>Orobanchaceae</taxon>
        <taxon>Pedicularideae</taxon>
        <taxon>Castillejinae</taxon>
        <taxon>Castilleja</taxon>
    </lineage>
</organism>
<sequence length="215" mass="22734">MGNCVFKGLGVADQGRVIKVVTPNGGVMELQTPITAESITNEFPGHGIFLSPSAAAAHHYNNTSPPPLHHHEQLSAGKSYYLLPLLLQDHMNHAVPDVGLDTPYRMSVDGQQGTSLSFKRQSAASAAAAAAAAAFPSGGSMRHQQGVWKVRLAISSDQLSEIFSQDARTEALIESVRTVAKCAAASTAPSPSKQNSEDQRSWSSAGAHEISYADQ</sequence>
<accession>A0ABD3BEH5</accession>
<feature type="region of interest" description="Disordered" evidence="1">
    <location>
        <begin position="183"/>
        <end position="215"/>
    </location>
</feature>
<dbReference type="PANTHER" id="PTHR33148">
    <property type="entry name" value="PLASTID MOVEMENT IMPAIRED PROTEIN-RELATED"/>
    <property type="match status" value="1"/>
</dbReference>
<gene>
    <name evidence="2" type="ORF">CASFOL_041393</name>
</gene>
<dbReference type="EMBL" id="JAVIJP010000100">
    <property type="protein sequence ID" value="KAL3615732.1"/>
    <property type="molecule type" value="Genomic_DNA"/>
</dbReference>
<name>A0ABD3BEH5_9LAMI</name>
<protein>
    <submittedName>
        <fullName evidence="2">Uncharacterized protein</fullName>
    </submittedName>
</protein>
<dbReference type="AlphaFoldDB" id="A0ABD3BEH5"/>
<proteinExistence type="predicted"/>